<accession>A0A4U0UJG6</accession>
<dbReference type="InterPro" id="IPR017937">
    <property type="entry name" value="Thioredoxin_CS"/>
</dbReference>
<dbReference type="GO" id="GO:0003756">
    <property type="term" value="F:protein disulfide isomerase activity"/>
    <property type="evidence" value="ECO:0007669"/>
    <property type="project" value="UniProtKB-EC"/>
</dbReference>
<evidence type="ECO:0000256" key="2">
    <source>
        <dbReference type="ARBA" id="ARBA00006347"/>
    </source>
</evidence>
<feature type="signal peptide" evidence="10">
    <location>
        <begin position="1"/>
        <end position="22"/>
    </location>
</feature>
<dbReference type="Gene3D" id="3.40.30.10">
    <property type="entry name" value="Glutaredoxin"/>
    <property type="match status" value="2"/>
</dbReference>
<dbReference type="InterPro" id="IPR036356">
    <property type="entry name" value="ERp29_C_sf"/>
</dbReference>
<evidence type="ECO:0000256" key="10">
    <source>
        <dbReference type="SAM" id="SignalP"/>
    </source>
</evidence>
<gene>
    <name evidence="12" type="ORF">B0A54_13899</name>
</gene>
<dbReference type="CDD" id="cd02998">
    <property type="entry name" value="PDI_a_ERp38"/>
    <property type="match status" value="2"/>
</dbReference>
<dbReference type="Gene3D" id="1.20.1150.12">
    <property type="entry name" value="Endoplasmic reticulum resident protein 29, C-terminal domain"/>
    <property type="match status" value="1"/>
</dbReference>
<dbReference type="Pfam" id="PF00085">
    <property type="entry name" value="Thioredoxin"/>
    <property type="match status" value="2"/>
</dbReference>
<dbReference type="InterPro" id="IPR036249">
    <property type="entry name" value="Thioredoxin-like_sf"/>
</dbReference>
<sequence>MAPLTNLLTASLFLLTASASSAVKDLLPSNFDAIVLQSNKPALVEFFAPWCGHCKTLAPIYDELASNFASLADKVTIAKVDADAEKDLGRRFGVQGFPTLKWFDGVSEEAEDYRGGRDLESLTSFVEGKIGGKAKVKRVERSAVDMLNDKTFGEKVGGDADALVAFTAPWCGHCKTLAPTWEKVAQDFAAESGVLIAKVDCEADNAKATAQDAGVQSYPTIHYYPKGSKDPIPYTGGRSEADLVSFMNEKAGTHRSVGGTLNALAGTIPSLDDMAKTLKSGGETAYQQFVEAVGAVSGKYGGYYGKVAKKAGENAGYVEKELARLQGLLAKGGLAPEKLDDLTSRSNILRKFVGGEEVRKDELLPQELQGRIYAAALTHDGALHFGFDLVDYNCYSTLVNTNAAALAPLLHGLPRACKALRSQSRPLVLRENVFAFALWREKEQSGNYSFHFAMQAVEGVFRRDGLDWVEEEGMLDVAAFAQGLSRRLGKGRARVAVGMRFEMEDFAPVEGLEEGVWACVSVMPGRVEESVAAARAAVEGESGG</sequence>
<dbReference type="GO" id="GO:0006457">
    <property type="term" value="P:protein folding"/>
    <property type="evidence" value="ECO:0007669"/>
    <property type="project" value="TreeGrafter"/>
</dbReference>
<comment type="caution">
    <text evidence="12">The sequence shown here is derived from an EMBL/GenBank/DDBJ whole genome shotgun (WGS) entry which is preliminary data.</text>
</comment>
<feature type="domain" description="Thioredoxin" evidence="11">
    <location>
        <begin position="132"/>
        <end position="252"/>
    </location>
</feature>
<dbReference type="Proteomes" id="UP000310066">
    <property type="component" value="Unassembled WGS sequence"/>
</dbReference>
<name>A0A4U0UJG6_9PEZI</name>
<dbReference type="SUPFAM" id="SSF47933">
    <property type="entry name" value="ERP29 C domain-like"/>
    <property type="match status" value="1"/>
</dbReference>
<dbReference type="Pfam" id="PF07749">
    <property type="entry name" value="ERp29"/>
    <property type="match status" value="1"/>
</dbReference>
<dbReference type="SUPFAM" id="SSF52833">
    <property type="entry name" value="Thioredoxin-like"/>
    <property type="match status" value="2"/>
</dbReference>
<dbReference type="STRING" id="329885.A0A4U0UJG6"/>
<keyword evidence="5" id="KW-0677">Repeat</keyword>
<dbReference type="CDD" id="cd00238">
    <property type="entry name" value="ERp29c"/>
    <property type="match status" value="1"/>
</dbReference>
<feature type="chain" id="PRO_5020869784" description="protein disulfide-isomerase" evidence="10">
    <location>
        <begin position="23"/>
        <end position="544"/>
    </location>
</feature>
<evidence type="ECO:0000313" key="13">
    <source>
        <dbReference type="Proteomes" id="UP000310066"/>
    </source>
</evidence>
<dbReference type="PANTHER" id="PTHR45672">
    <property type="entry name" value="PROTEIN DISULFIDE-ISOMERASE C17H9.14C-RELATED"/>
    <property type="match status" value="1"/>
</dbReference>
<dbReference type="PROSITE" id="PS00194">
    <property type="entry name" value="THIOREDOXIN_1"/>
    <property type="match status" value="2"/>
</dbReference>
<evidence type="ECO:0000256" key="4">
    <source>
        <dbReference type="ARBA" id="ARBA00022729"/>
    </source>
</evidence>
<evidence type="ECO:0000259" key="11">
    <source>
        <dbReference type="PROSITE" id="PS51352"/>
    </source>
</evidence>
<evidence type="ECO:0000256" key="3">
    <source>
        <dbReference type="ARBA" id="ARBA00012723"/>
    </source>
</evidence>
<dbReference type="OrthoDB" id="10264505at2759"/>
<dbReference type="InterPro" id="IPR011679">
    <property type="entry name" value="ERp29_C"/>
</dbReference>
<evidence type="ECO:0000256" key="5">
    <source>
        <dbReference type="ARBA" id="ARBA00022737"/>
    </source>
</evidence>
<evidence type="ECO:0000256" key="1">
    <source>
        <dbReference type="ARBA" id="ARBA00001182"/>
    </source>
</evidence>
<keyword evidence="6" id="KW-1015">Disulfide bond</keyword>
<dbReference type="InterPro" id="IPR005788">
    <property type="entry name" value="PDI_thioredoxin-like_dom"/>
</dbReference>
<dbReference type="EMBL" id="NAJP01000075">
    <property type="protein sequence ID" value="TKA34936.1"/>
    <property type="molecule type" value="Genomic_DNA"/>
</dbReference>
<evidence type="ECO:0000256" key="7">
    <source>
        <dbReference type="ARBA" id="ARBA00023235"/>
    </source>
</evidence>
<reference evidence="12 13" key="1">
    <citation type="submission" date="2017-03" db="EMBL/GenBank/DDBJ databases">
        <title>Genomes of endolithic fungi from Antarctica.</title>
        <authorList>
            <person name="Coleine C."/>
            <person name="Masonjones S."/>
            <person name="Stajich J.E."/>
        </authorList>
    </citation>
    <scope>NUCLEOTIDE SEQUENCE [LARGE SCALE GENOMIC DNA]</scope>
    <source>
        <strain evidence="12 13">CCFEE 5311</strain>
    </source>
</reference>
<dbReference type="EC" id="5.3.4.1" evidence="3"/>
<dbReference type="PROSITE" id="PS51352">
    <property type="entry name" value="THIOREDOXIN_2"/>
    <property type="match status" value="2"/>
</dbReference>
<organism evidence="12 13">
    <name type="scientific">Friedmanniomyces endolithicus</name>
    <dbReference type="NCBI Taxonomy" id="329885"/>
    <lineage>
        <taxon>Eukaryota</taxon>
        <taxon>Fungi</taxon>
        <taxon>Dikarya</taxon>
        <taxon>Ascomycota</taxon>
        <taxon>Pezizomycotina</taxon>
        <taxon>Dothideomycetes</taxon>
        <taxon>Dothideomycetidae</taxon>
        <taxon>Mycosphaerellales</taxon>
        <taxon>Teratosphaeriaceae</taxon>
        <taxon>Friedmanniomyces</taxon>
    </lineage>
</organism>
<evidence type="ECO:0000256" key="9">
    <source>
        <dbReference type="RuleBase" id="RU004208"/>
    </source>
</evidence>
<keyword evidence="8" id="KW-0676">Redox-active center</keyword>
<comment type="similarity">
    <text evidence="2 9">Belongs to the protein disulfide isomerase family.</text>
</comment>
<dbReference type="AlphaFoldDB" id="A0A4U0UJG6"/>
<dbReference type="NCBIfam" id="TIGR01126">
    <property type="entry name" value="pdi_dom"/>
    <property type="match status" value="2"/>
</dbReference>
<protein>
    <recommendedName>
        <fullName evidence="3">protein disulfide-isomerase</fullName>
        <ecNumber evidence="3">5.3.4.1</ecNumber>
    </recommendedName>
</protein>
<keyword evidence="7" id="KW-0413">Isomerase</keyword>
<dbReference type="FunFam" id="3.40.30.10:FF:000032">
    <property type="entry name" value="Protein disulfide-isomerase A6 homolog"/>
    <property type="match status" value="1"/>
</dbReference>
<keyword evidence="4 10" id="KW-0732">Signal</keyword>
<dbReference type="GO" id="GO:0005783">
    <property type="term" value="C:endoplasmic reticulum"/>
    <property type="evidence" value="ECO:0007669"/>
    <property type="project" value="InterPro"/>
</dbReference>
<proteinExistence type="inferred from homology"/>
<comment type="catalytic activity">
    <reaction evidence="1">
        <text>Catalyzes the rearrangement of -S-S- bonds in proteins.</text>
        <dbReference type="EC" id="5.3.4.1"/>
    </reaction>
</comment>
<dbReference type="PRINTS" id="PR00421">
    <property type="entry name" value="THIOREDOXIN"/>
</dbReference>
<feature type="domain" description="Thioredoxin" evidence="11">
    <location>
        <begin position="4"/>
        <end position="131"/>
    </location>
</feature>
<evidence type="ECO:0000256" key="6">
    <source>
        <dbReference type="ARBA" id="ARBA00023157"/>
    </source>
</evidence>
<dbReference type="InterPro" id="IPR051063">
    <property type="entry name" value="PDI"/>
</dbReference>
<evidence type="ECO:0000313" key="12">
    <source>
        <dbReference type="EMBL" id="TKA34936.1"/>
    </source>
</evidence>
<evidence type="ECO:0000256" key="8">
    <source>
        <dbReference type="ARBA" id="ARBA00023284"/>
    </source>
</evidence>
<dbReference type="PANTHER" id="PTHR45672:SF11">
    <property type="entry name" value="PROTEIN DISULFIDE-ISOMERASE C17H9.14C"/>
    <property type="match status" value="1"/>
</dbReference>
<dbReference type="InterPro" id="IPR013766">
    <property type="entry name" value="Thioredoxin_domain"/>
</dbReference>